<protein>
    <submittedName>
        <fullName evidence="2">DUF2254 domain-containing protein</fullName>
    </submittedName>
</protein>
<evidence type="ECO:0000313" key="2">
    <source>
        <dbReference type="EMBL" id="MDO7846351.1"/>
    </source>
</evidence>
<feature type="transmembrane region" description="Helical" evidence="1">
    <location>
        <begin position="12"/>
        <end position="34"/>
    </location>
</feature>
<comment type="caution">
    <text evidence="2">The sequence shown here is derived from an EMBL/GenBank/DDBJ whole genome shotgun (WGS) entry which is preliminary data.</text>
</comment>
<dbReference type="EMBL" id="JAUQSX010000003">
    <property type="protein sequence ID" value="MDO7846351.1"/>
    <property type="molecule type" value="Genomic_DNA"/>
</dbReference>
<feature type="transmembrane region" description="Helical" evidence="1">
    <location>
        <begin position="141"/>
        <end position="161"/>
    </location>
</feature>
<organism evidence="2 3">
    <name type="scientific">Hymenobacter mellowenesis</name>
    <dbReference type="NCBI Taxonomy" id="3063995"/>
    <lineage>
        <taxon>Bacteria</taxon>
        <taxon>Pseudomonadati</taxon>
        <taxon>Bacteroidota</taxon>
        <taxon>Cytophagia</taxon>
        <taxon>Cytophagales</taxon>
        <taxon>Hymenobacteraceae</taxon>
        <taxon>Hymenobacter</taxon>
    </lineage>
</organism>
<proteinExistence type="predicted"/>
<reference evidence="2" key="1">
    <citation type="submission" date="2023-07" db="EMBL/GenBank/DDBJ databases">
        <authorList>
            <person name="Kim M.K."/>
        </authorList>
    </citation>
    <scope>NUCLEOTIDE SEQUENCE</scope>
    <source>
        <strain evidence="2">M29</strain>
    </source>
</reference>
<dbReference type="InterPro" id="IPR018723">
    <property type="entry name" value="DUF2254_membrane"/>
</dbReference>
<keyword evidence="1" id="KW-0472">Membrane</keyword>
<evidence type="ECO:0000313" key="3">
    <source>
        <dbReference type="Proteomes" id="UP001167796"/>
    </source>
</evidence>
<keyword evidence="1" id="KW-0812">Transmembrane</keyword>
<dbReference type="Pfam" id="PF10011">
    <property type="entry name" value="DUF2254"/>
    <property type="match status" value="1"/>
</dbReference>
<keyword evidence="1" id="KW-1133">Transmembrane helix</keyword>
<feature type="transmembrane region" description="Helical" evidence="1">
    <location>
        <begin position="67"/>
        <end position="90"/>
    </location>
</feature>
<accession>A0ABT9ABI2</accession>
<evidence type="ECO:0000256" key="1">
    <source>
        <dbReference type="SAM" id="Phobius"/>
    </source>
</evidence>
<sequence>MSRLQRWWLDLNSSLWFVPALMVLGAVLAAYGLVHLDDSSTLGREWERRHPLIFGAGVSGARGMLSAIAGSMITVAGLIFSLTLSTLAQVASQFTSRLLRNFMRDRSNQVVMGSFVSIFVYCLLVLRTIRDGDEVNFVPGIAVAFGLVLALVSIGMLIFFIHHIATSIQAANVIAGVAEETQVAIGRLFPKKLGDDATPAEEAALAATHALRWRPVAAQESGYVQGINNDELLAFARETNAVVRMELALGSFVTRGTALVSVASYADGQPLTLDAAIATRLNECYLIGNQRTLDQDVAFGVRQLVDIALKSLSPGVSDLSRAVTCLDWLGDVLALLAERHLGDPLRAEEGRVRVIALAPAFASYLATAFDQIRANAANDLAIYLRILAALGTVAGHTRRADYRQALRQQADLVLEAAESHIEVEYELAQVRERHQAVGKALVD</sequence>
<keyword evidence="3" id="KW-1185">Reference proteome</keyword>
<gene>
    <name evidence="2" type="ORF">Q5H92_08290</name>
</gene>
<feature type="transmembrane region" description="Helical" evidence="1">
    <location>
        <begin position="110"/>
        <end position="129"/>
    </location>
</feature>
<dbReference type="Proteomes" id="UP001167796">
    <property type="component" value="Unassembled WGS sequence"/>
</dbReference>
<dbReference type="RefSeq" id="WP_305011038.1">
    <property type="nucleotide sequence ID" value="NZ_JAUQSX010000003.1"/>
</dbReference>
<name>A0ABT9ABI2_9BACT</name>